<dbReference type="RefSeq" id="WP_057772904.1">
    <property type="nucleotide sequence ID" value="NZ_CP042593.1"/>
</dbReference>
<reference evidence="4" key="1">
    <citation type="submission" date="2019-08" db="EMBL/GenBank/DDBJ databases">
        <authorList>
            <person name="Zheng X."/>
        </authorList>
    </citation>
    <scope>NUCLEOTIDE SEQUENCE [LARGE SCALE GENOMIC DNA]</scope>
    <source>
        <strain evidence="4">FJAT-25496</strain>
    </source>
</reference>
<evidence type="ECO:0000256" key="1">
    <source>
        <dbReference type="SAM" id="MobiDB-lite"/>
    </source>
</evidence>
<dbReference type="PROSITE" id="PS51257">
    <property type="entry name" value="PROKAR_LIPOPROTEIN"/>
    <property type="match status" value="1"/>
</dbReference>
<accession>A0A5B8ZBP8</accession>
<feature type="signal peptide" evidence="2">
    <location>
        <begin position="1"/>
        <end position="20"/>
    </location>
</feature>
<feature type="region of interest" description="Disordered" evidence="1">
    <location>
        <begin position="23"/>
        <end position="106"/>
    </location>
</feature>
<protein>
    <recommendedName>
        <fullName evidence="5">Lipoprotein</fullName>
    </recommendedName>
</protein>
<feature type="compositionally biased region" description="Low complexity" evidence="1">
    <location>
        <begin position="33"/>
        <end position="56"/>
    </location>
</feature>
<keyword evidence="2" id="KW-0732">Signal</keyword>
<dbReference type="Proteomes" id="UP000321555">
    <property type="component" value="Chromosome"/>
</dbReference>
<proteinExistence type="predicted"/>
<evidence type="ECO:0000313" key="4">
    <source>
        <dbReference type="Proteomes" id="UP000321555"/>
    </source>
</evidence>
<gene>
    <name evidence="3" type="ORF">FSZ17_21800</name>
</gene>
<organism evidence="3 4">
    <name type="scientific">Cytobacillus dafuensis</name>
    <name type="common">Bacillus dafuensis</name>
    <dbReference type="NCBI Taxonomy" id="1742359"/>
    <lineage>
        <taxon>Bacteria</taxon>
        <taxon>Bacillati</taxon>
        <taxon>Bacillota</taxon>
        <taxon>Bacilli</taxon>
        <taxon>Bacillales</taxon>
        <taxon>Bacillaceae</taxon>
        <taxon>Cytobacillus</taxon>
    </lineage>
</organism>
<dbReference type="KEGG" id="bda:FSZ17_21800"/>
<dbReference type="OrthoDB" id="2943734at2"/>
<evidence type="ECO:0008006" key="5">
    <source>
        <dbReference type="Google" id="ProtNLM"/>
    </source>
</evidence>
<evidence type="ECO:0000256" key="2">
    <source>
        <dbReference type="SAM" id="SignalP"/>
    </source>
</evidence>
<feature type="compositionally biased region" description="Low complexity" evidence="1">
    <location>
        <begin position="64"/>
        <end position="75"/>
    </location>
</feature>
<dbReference type="EMBL" id="CP042593">
    <property type="protein sequence ID" value="QED49693.1"/>
    <property type="molecule type" value="Genomic_DNA"/>
</dbReference>
<dbReference type="AlphaFoldDB" id="A0A5B8ZBP8"/>
<name>A0A5B8ZBP8_CYTDA</name>
<feature type="compositionally biased region" description="Basic and acidic residues" evidence="1">
    <location>
        <begin position="79"/>
        <end position="106"/>
    </location>
</feature>
<evidence type="ECO:0000313" key="3">
    <source>
        <dbReference type="EMBL" id="QED49693.1"/>
    </source>
</evidence>
<sequence>MSKKLLSIIGGTFLTAMLFAGCATTDQEPPPENKNNNVNTPGVNDNNGNNGNNGVNDDLDRNNDIQNNNNDINTDNDGDMMKDHNDPGEEPIEDKRDRNDKDNVDR</sequence>
<feature type="chain" id="PRO_5038340414" description="Lipoprotein" evidence="2">
    <location>
        <begin position="21"/>
        <end position="106"/>
    </location>
</feature>
<keyword evidence="4" id="KW-1185">Reference proteome</keyword>